<proteinExistence type="predicted"/>
<accession>A0A1M6DXU6</accession>
<sequence>MDYNTALELCKRNSYRVWPTEITCKKCKPNPPAQTHTHEFTASTELELKGDLRHNHRFAGITGEAIPVGQNHIHKLRVNTTFDIGHFHEVILRTGPGITVNPDAPPEEQVHVHFVEGETTLNGIVLHDHDVRFATLAAPNPPNMQE</sequence>
<organism evidence="1 2">
    <name type="scientific">Thermoclostridium caenicola</name>
    <dbReference type="NCBI Taxonomy" id="659425"/>
    <lineage>
        <taxon>Bacteria</taxon>
        <taxon>Bacillati</taxon>
        <taxon>Bacillota</taxon>
        <taxon>Clostridia</taxon>
        <taxon>Eubacteriales</taxon>
        <taxon>Oscillospiraceae</taxon>
        <taxon>Thermoclostridium</taxon>
    </lineage>
</organism>
<gene>
    <name evidence="1" type="ORF">SAMN05444373_100936</name>
</gene>
<dbReference type="InterPro" id="IPR024307">
    <property type="entry name" value="YmaF"/>
</dbReference>
<dbReference type="AlphaFoldDB" id="A0A1M6DXU6"/>
<dbReference type="OrthoDB" id="2967209at2"/>
<name>A0A1M6DXU6_9FIRM</name>
<keyword evidence="2" id="KW-1185">Reference proteome</keyword>
<evidence type="ECO:0000313" key="2">
    <source>
        <dbReference type="Proteomes" id="UP000324781"/>
    </source>
</evidence>
<dbReference type="EMBL" id="FQZP01000009">
    <property type="protein sequence ID" value="SHI77985.1"/>
    <property type="molecule type" value="Genomic_DNA"/>
</dbReference>
<reference evidence="1 2" key="1">
    <citation type="submission" date="2016-11" db="EMBL/GenBank/DDBJ databases">
        <authorList>
            <person name="Varghese N."/>
            <person name="Submissions S."/>
        </authorList>
    </citation>
    <scope>NUCLEOTIDE SEQUENCE [LARGE SCALE GENOMIC DNA]</scope>
    <source>
        <strain evidence="1 2">DSM 19027</strain>
    </source>
</reference>
<protein>
    <submittedName>
        <fullName evidence="1">YmaF family protein</fullName>
    </submittedName>
</protein>
<evidence type="ECO:0000313" key="1">
    <source>
        <dbReference type="EMBL" id="SHI77985.1"/>
    </source>
</evidence>
<dbReference type="Pfam" id="PF12788">
    <property type="entry name" value="YmaF"/>
    <property type="match status" value="1"/>
</dbReference>
<dbReference type="RefSeq" id="WP_149678144.1">
    <property type="nucleotide sequence ID" value="NZ_FQZP01000009.1"/>
</dbReference>
<dbReference type="Proteomes" id="UP000324781">
    <property type="component" value="Unassembled WGS sequence"/>
</dbReference>